<dbReference type="EMBL" id="MN740385">
    <property type="protein sequence ID" value="QHU03708.1"/>
    <property type="molecule type" value="Genomic_DNA"/>
</dbReference>
<name>A0A6C0JIS9_9ZZZZ</name>
<proteinExistence type="predicted"/>
<organism evidence="1">
    <name type="scientific">viral metagenome</name>
    <dbReference type="NCBI Taxonomy" id="1070528"/>
    <lineage>
        <taxon>unclassified sequences</taxon>
        <taxon>metagenomes</taxon>
        <taxon>organismal metagenomes</taxon>
    </lineage>
</organism>
<sequence length="142" mass="16535">MIALILLILVNAFLLATTREPQEFVEVKEKYETLRRHIKESEHPKFQMLCRPIPITGFKKMNGTVGYNTNKGQEIAICLDGSVNDIFHVLVHELAHSTVEEYSHSDDYWNNYIELRDICVNLGIYEKIPERTKFCGQHIQDK</sequence>
<dbReference type="AlphaFoldDB" id="A0A6C0JIS9"/>
<evidence type="ECO:0000313" key="1">
    <source>
        <dbReference type="EMBL" id="QHU03708.1"/>
    </source>
</evidence>
<reference evidence="1" key="1">
    <citation type="journal article" date="2020" name="Nature">
        <title>Giant virus diversity and host interactions through global metagenomics.</title>
        <authorList>
            <person name="Schulz F."/>
            <person name="Roux S."/>
            <person name="Paez-Espino D."/>
            <person name="Jungbluth S."/>
            <person name="Walsh D.A."/>
            <person name="Denef V.J."/>
            <person name="McMahon K.D."/>
            <person name="Konstantinidis K.T."/>
            <person name="Eloe-Fadrosh E.A."/>
            <person name="Kyrpides N.C."/>
            <person name="Woyke T."/>
        </authorList>
    </citation>
    <scope>NUCLEOTIDE SEQUENCE</scope>
    <source>
        <strain evidence="1">GVMAG-M-3300027206-1</strain>
    </source>
</reference>
<protein>
    <submittedName>
        <fullName evidence="1">Uncharacterized protein</fullName>
    </submittedName>
</protein>
<accession>A0A6C0JIS9</accession>